<keyword evidence="6 7" id="KW-0472">Membrane</keyword>
<evidence type="ECO:0000313" key="10">
    <source>
        <dbReference type="Proteomes" id="UP001501757"/>
    </source>
</evidence>
<protein>
    <submittedName>
        <fullName evidence="9">Intermembrane transport protein PqiB</fullName>
    </submittedName>
</protein>
<comment type="caution">
    <text evidence="9">The sequence shown here is derived from an EMBL/GenBank/DDBJ whole genome shotgun (WGS) entry which is preliminary data.</text>
</comment>
<dbReference type="RefSeq" id="WP_343846609.1">
    <property type="nucleotide sequence ID" value="NZ_BAAAEI010000021.1"/>
</dbReference>
<gene>
    <name evidence="9" type="primary">pqiB</name>
    <name evidence="9" type="ORF">GCM10009092_34640</name>
</gene>
<keyword evidence="4 7" id="KW-0812">Transmembrane</keyword>
<evidence type="ECO:0000256" key="5">
    <source>
        <dbReference type="ARBA" id="ARBA00022989"/>
    </source>
</evidence>
<evidence type="ECO:0000256" key="7">
    <source>
        <dbReference type="SAM" id="Phobius"/>
    </source>
</evidence>
<evidence type="ECO:0000256" key="2">
    <source>
        <dbReference type="ARBA" id="ARBA00022475"/>
    </source>
</evidence>
<dbReference type="Proteomes" id="UP001501757">
    <property type="component" value="Unassembled WGS sequence"/>
</dbReference>
<name>A0ABN0XLN8_9ALTE</name>
<evidence type="ECO:0000259" key="8">
    <source>
        <dbReference type="Pfam" id="PF02470"/>
    </source>
</evidence>
<feature type="transmembrane region" description="Helical" evidence="7">
    <location>
        <begin position="21"/>
        <end position="37"/>
    </location>
</feature>
<dbReference type="NCBIfam" id="NF008070">
    <property type="entry name" value="PRK10807.1"/>
    <property type="match status" value="1"/>
</dbReference>
<keyword evidence="3" id="KW-0997">Cell inner membrane</keyword>
<organism evidence="9 10">
    <name type="scientific">Bowmanella denitrificans</name>
    <dbReference type="NCBI Taxonomy" id="366582"/>
    <lineage>
        <taxon>Bacteria</taxon>
        <taxon>Pseudomonadati</taxon>
        <taxon>Pseudomonadota</taxon>
        <taxon>Gammaproteobacteria</taxon>
        <taxon>Alteromonadales</taxon>
        <taxon>Alteromonadaceae</taxon>
        <taxon>Bowmanella</taxon>
    </lineage>
</organism>
<evidence type="ECO:0000256" key="6">
    <source>
        <dbReference type="ARBA" id="ARBA00023136"/>
    </source>
</evidence>
<dbReference type="InterPro" id="IPR051800">
    <property type="entry name" value="PqiA-PqiB_transport"/>
</dbReference>
<dbReference type="Pfam" id="PF02470">
    <property type="entry name" value="MlaD"/>
    <property type="match status" value="2"/>
</dbReference>
<dbReference type="PANTHER" id="PTHR30462">
    <property type="entry name" value="INTERMEMBRANE TRANSPORT PROTEIN PQIB-RELATED"/>
    <property type="match status" value="1"/>
</dbReference>
<comment type="subcellular location">
    <subcellularLocation>
        <location evidence="1">Cell inner membrane</location>
    </subcellularLocation>
</comment>
<keyword evidence="5 7" id="KW-1133">Transmembrane helix</keyword>
<dbReference type="InterPro" id="IPR003399">
    <property type="entry name" value="Mce/MlaD"/>
</dbReference>
<reference evidence="9 10" key="1">
    <citation type="journal article" date="2019" name="Int. J. Syst. Evol. Microbiol.">
        <title>The Global Catalogue of Microorganisms (GCM) 10K type strain sequencing project: providing services to taxonomists for standard genome sequencing and annotation.</title>
        <authorList>
            <consortium name="The Broad Institute Genomics Platform"/>
            <consortium name="The Broad Institute Genome Sequencing Center for Infectious Disease"/>
            <person name="Wu L."/>
            <person name="Ma J."/>
        </authorList>
    </citation>
    <scope>NUCLEOTIDE SEQUENCE [LARGE SCALE GENOMIC DNA]</scope>
    <source>
        <strain evidence="9 10">JCM 13378</strain>
    </source>
</reference>
<keyword evidence="10" id="KW-1185">Reference proteome</keyword>
<evidence type="ECO:0000256" key="4">
    <source>
        <dbReference type="ARBA" id="ARBA00022692"/>
    </source>
</evidence>
<feature type="domain" description="Mce/MlaD" evidence="8">
    <location>
        <begin position="44"/>
        <end position="135"/>
    </location>
</feature>
<dbReference type="EMBL" id="BAAAEI010000021">
    <property type="protein sequence ID" value="GAA0367372.1"/>
    <property type="molecule type" value="Genomic_DNA"/>
</dbReference>
<evidence type="ECO:0000256" key="3">
    <source>
        <dbReference type="ARBA" id="ARBA00022519"/>
    </source>
</evidence>
<dbReference type="PANTHER" id="PTHR30462:SF2">
    <property type="entry name" value="INTERMEMBRANE TRANSPORT PROTEIN PQIB"/>
    <property type="match status" value="1"/>
</dbReference>
<evidence type="ECO:0000256" key="1">
    <source>
        <dbReference type="ARBA" id="ARBA00004533"/>
    </source>
</evidence>
<proteinExistence type="predicted"/>
<evidence type="ECO:0000313" key="9">
    <source>
        <dbReference type="EMBL" id="GAA0367372.1"/>
    </source>
</evidence>
<accession>A0ABN0XLN8</accession>
<sequence>MTDNNIATQARVEPVTSWSKVWLIPLIALGVGVWMVYQQLSQQGPVVQIEFRSAEGLEPGKTKIRARDVEVGLVKEITLAKDLSSVIVTARMTADADPLLTQDANFWVVTPKVSLSGISGLSTLLSGAYIKLEPGNSPQRSVRFKGLDTPPLTPAGAPGLHLTLSSGQDFAYAAGDPIIYKGLEVGKIDHVHFNVAERTVYYNAFIQAPYNKLVTSNSRFWNASGVKMDLSAEGLSIQAGNLQTLLTNGVTFGVPAHLPQGEVITERTYFKVYPDYEQATAPDFQYSQEYLLLLEDSVKGLFPGAPVTYRGLNIGKVLAVNLPLEQQPAYLEPQYQIPVLISLYPGQIGLSDNLVGKQKLDEKMDLWIQDGLHASLGNGNLLTGKQLIELTYAPSSARHNDLVSLQNYRVIPSVSGELSQLTEKFSALLDKFNHLPLQELAENASDMLGTSAQTMVEIRTSLQAMQGLLAELQDKQLVEQLRATLASLEQLAADFADGSTSQGELQRTLQQIQRTLQQSQPLLQQLNQTPNSLIFSGQGDESQPRATGAN</sequence>
<keyword evidence="2" id="KW-1003">Cell membrane</keyword>
<feature type="domain" description="Mce/MlaD" evidence="8">
    <location>
        <begin position="296"/>
        <end position="391"/>
    </location>
</feature>